<dbReference type="PROSITE" id="PS51192">
    <property type="entry name" value="HELICASE_ATP_BIND_1"/>
    <property type="match status" value="1"/>
</dbReference>
<reference evidence="8 9" key="1">
    <citation type="journal article" date="2004" name="Nature">
        <title>Genome sequence of the ultrasmall unicellular red alga Cyanidioschyzon merolae 10D.</title>
        <authorList>
            <person name="Matsuzaki M."/>
            <person name="Misumi O."/>
            <person name="Shin-i T."/>
            <person name="Maruyama S."/>
            <person name="Takahara M."/>
            <person name="Miyagishima S."/>
            <person name="Mori T."/>
            <person name="Nishida K."/>
            <person name="Yagisawa F."/>
            <person name="Nishida K."/>
            <person name="Yoshida Y."/>
            <person name="Nishimura Y."/>
            <person name="Nakao S."/>
            <person name="Kobayashi T."/>
            <person name="Momoyama Y."/>
            <person name="Higashiyama T."/>
            <person name="Minoda A."/>
            <person name="Sano M."/>
            <person name="Nomoto H."/>
            <person name="Oishi K."/>
            <person name="Hayashi H."/>
            <person name="Ohta F."/>
            <person name="Nishizaka S."/>
            <person name="Haga S."/>
            <person name="Miura S."/>
            <person name="Morishita T."/>
            <person name="Kabeya Y."/>
            <person name="Terasawa K."/>
            <person name="Suzuki Y."/>
            <person name="Ishii Y."/>
            <person name="Asakawa S."/>
            <person name="Takano H."/>
            <person name="Ohta N."/>
            <person name="Kuroiwa H."/>
            <person name="Tanaka K."/>
            <person name="Shimizu N."/>
            <person name="Sugano S."/>
            <person name="Sato N."/>
            <person name="Nozaki H."/>
            <person name="Ogasawara N."/>
            <person name="Kohara Y."/>
            <person name="Kuroiwa T."/>
        </authorList>
    </citation>
    <scope>NUCLEOTIDE SEQUENCE [LARGE SCALE GENOMIC DNA]</scope>
    <source>
        <strain evidence="8 9">10D</strain>
    </source>
</reference>
<name>M1V6J5_CYAM1</name>
<dbReference type="Gramene" id="CMQ385CT">
    <property type="protein sequence ID" value="CMQ385CT"/>
    <property type="gene ID" value="CMQ385C"/>
</dbReference>
<organism evidence="8 9">
    <name type="scientific">Cyanidioschyzon merolae (strain NIES-3377 / 10D)</name>
    <name type="common">Unicellular red alga</name>
    <dbReference type="NCBI Taxonomy" id="280699"/>
    <lineage>
        <taxon>Eukaryota</taxon>
        <taxon>Rhodophyta</taxon>
        <taxon>Bangiophyceae</taxon>
        <taxon>Cyanidiales</taxon>
        <taxon>Cyanidiaceae</taxon>
        <taxon>Cyanidioschyzon</taxon>
    </lineage>
</organism>
<gene>
    <name evidence="8" type="ORF">CYME_CMQ385C</name>
</gene>
<dbReference type="KEGG" id="cme:CYME_CMQ385C"/>
<keyword evidence="2" id="KW-0378">Hydrolase</keyword>
<keyword evidence="1" id="KW-0547">Nucleotide-binding</keyword>
<dbReference type="SMART" id="SM00847">
    <property type="entry name" value="HA2"/>
    <property type="match status" value="1"/>
</dbReference>
<dbReference type="SMART" id="SM00487">
    <property type="entry name" value="DEXDc"/>
    <property type="match status" value="1"/>
</dbReference>
<dbReference type="InterPro" id="IPR001650">
    <property type="entry name" value="Helicase_C-like"/>
</dbReference>
<dbReference type="PROSITE" id="PS51194">
    <property type="entry name" value="HELICASE_CTER"/>
    <property type="match status" value="1"/>
</dbReference>
<keyword evidence="9" id="KW-1185">Reference proteome</keyword>
<dbReference type="eggNOG" id="KOG0922">
    <property type="taxonomic scope" value="Eukaryota"/>
</dbReference>
<dbReference type="InterPro" id="IPR027417">
    <property type="entry name" value="P-loop_NTPase"/>
</dbReference>
<dbReference type="RefSeq" id="XP_005538271.1">
    <property type="nucleotide sequence ID" value="XM_005538214.1"/>
</dbReference>
<dbReference type="GO" id="GO:0003723">
    <property type="term" value="F:RNA binding"/>
    <property type="evidence" value="ECO:0007669"/>
    <property type="project" value="TreeGrafter"/>
</dbReference>
<evidence type="ECO:0000256" key="2">
    <source>
        <dbReference type="ARBA" id="ARBA00022801"/>
    </source>
</evidence>
<dbReference type="OrthoDB" id="10253254at2759"/>
<evidence type="ECO:0000313" key="9">
    <source>
        <dbReference type="Proteomes" id="UP000007014"/>
    </source>
</evidence>
<dbReference type="SMART" id="SM00490">
    <property type="entry name" value="HELICc"/>
    <property type="match status" value="1"/>
</dbReference>
<dbReference type="Gene3D" id="3.40.50.300">
    <property type="entry name" value="P-loop containing nucleotide triphosphate hydrolases"/>
    <property type="match status" value="2"/>
</dbReference>
<feature type="compositionally biased region" description="Polar residues" evidence="5">
    <location>
        <begin position="302"/>
        <end position="318"/>
    </location>
</feature>
<feature type="domain" description="Helicase C-terminal" evidence="7">
    <location>
        <begin position="244"/>
        <end position="460"/>
    </location>
</feature>
<dbReference type="PANTHER" id="PTHR18934:SF99">
    <property type="entry name" value="ATP-DEPENDENT RNA HELICASE DHX37-RELATED"/>
    <property type="match status" value="1"/>
</dbReference>
<dbReference type="EMBL" id="AP006499">
    <property type="protein sequence ID" value="BAM82235.1"/>
    <property type="molecule type" value="Genomic_DNA"/>
</dbReference>
<dbReference type="CDD" id="cd18791">
    <property type="entry name" value="SF2_C_RHA"/>
    <property type="match status" value="1"/>
</dbReference>
<dbReference type="Pfam" id="PF00271">
    <property type="entry name" value="Helicase_C"/>
    <property type="match status" value="1"/>
</dbReference>
<evidence type="ECO:0000259" key="7">
    <source>
        <dbReference type="PROSITE" id="PS51194"/>
    </source>
</evidence>
<accession>M1V6J5</accession>
<feature type="domain" description="Helicase ATP-binding" evidence="6">
    <location>
        <begin position="30"/>
        <end position="204"/>
    </location>
</feature>
<dbReference type="OMA" id="RALNDCA"/>
<dbReference type="STRING" id="280699.M1V6J5"/>
<feature type="region of interest" description="Disordered" evidence="5">
    <location>
        <begin position="769"/>
        <end position="806"/>
    </location>
</feature>
<dbReference type="PANTHER" id="PTHR18934">
    <property type="entry name" value="ATP-DEPENDENT RNA HELICASE"/>
    <property type="match status" value="1"/>
</dbReference>
<dbReference type="HOGENOM" id="CLU_001832_5_11_1"/>
<reference evidence="8 9" key="2">
    <citation type="journal article" date="2007" name="BMC Biol.">
        <title>A 100%-complete sequence reveals unusually simple genomic features in the hot-spring red alga Cyanidioschyzon merolae.</title>
        <authorList>
            <person name="Nozaki H."/>
            <person name="Takano H."/>
            <person name="Misumi O."/>
            <person name="Terasawa K."/>
            <person name="Matsuzaki M."/>
            <person name="Maruyama S."/>
            <person name="Nishida K."/>
            <person name="Yagisawa F."/>
            <person name="Yoshida Y."/>
            <person name="Fujiwara T."/>
            <person name="Takio S."/>
            <person name="Tamura K."/>
            <person name="Chung S.J."/>
            <person name="Nakamura S."/>
            <person name="Kuroiwa H."/>
            <person name="Tanaka K."/>
            <person name="Sato N."/>
            <person name="Kuroiwa T."/>
        </authorList>
    </citation>
    <scope>NUCLEOTIDE SEQUENCE [LARGE SCALE GENOMIC DNA]</scope>
    <source>
        <strain evidence="8 9">10D</strain>
    </source>
</reference>
<proteinExistence type="predicted"/>
<evidence type="ECO:0000259" key="6">
    <source>
        <dbReference type="PROSITE" id="PS51192"/>
    </source>
</evidence>
<dbReference type="Pfam" id="PF21010">
    <property type="entry name" value="HA2_C"/>
    <property type="match status" value="1"/>
</dbReference>
<evidence type="ECO:0000256" key="1">
    <source>
        <dbReference type="ARBA" id="ARBA00022741"/>
    </source>
</evidence>
<keyword evidence="4" id="KW-0067">ATP-binding</keyword>
<evidence type="ECO:0000313" key="8">
    <source>
        <dbReference type="EMBL" id="BAM82235.1"/>
    </source>
</evidence>
<evidence type="ECO:0000256" key="5">
    <source>
        <dbReference type="SAM" id="MobiDB-lite"/>
    </source>
</evidence>
<dbReference type="GO" id="GO:0016787">
    <property type="term" value="F:hydrolase activity"/>
    <property type="evidence" value="ECO:0007669"/>
    <property type="project" value="UniProtKB-KW"/>
</dbReference>
<dbReference type="InterPro" id="IPR007502">
    <property type="entry name" value="Helicase-assoc_dom"/>
</dbReference>
<feature type="region of interest" description="Disordered" evidence="5">
    <location>
        <begin position="290"/>
        <end position="321"/>
    </location>
</feature>
<dbReference type="GO" id="GO:0004386">
    <property type="term" value="F:helicase activity"/>
    <property type="evidence" value="ECO:0007669"/>
    <property type="project" value="UniProtKB-KW"/>
</dbReference>
<dbReference type="AlphaFoldDB" id="M1V6J5"/>
<keyword evidence="3 8" id="KW-0347">Helicase</keyword>
<dbReference type="SUPFAM" id="SSF52540">
    <property type="entry name" value="P-loop containing nucleoside triphosphate hydrolases"/>
    <property type="match status" value="1"/>
</dbReference>
<dbReference type="Proteomes" id="UP000007014">
    <property type="component" value="Chromosome 17"/>
</dbReference>
<dbReference type="Gene3D" id="1.20.120.1080">
    <property type="match status" value="1"/>
</dbReference>
<evidence type="ECO:0000256" key="4">
    <source>
        <dbReference type="ARBA" id="ARBA00022840"/>
    </source>
</evidence>
<feature type="compositionally biased region" description="Low complexity" evidence="5">
    <location>
        <begin position="769"/>
        <end position="780"/>
    </location>
</feature>
<dbReference type="CDD" id="cd17917">
    <property type="entry name" value="DEXHc_RHA-like"/>
    <property type="match status" value="1"/>
</dbReference>
<feature type="region of interest" description="Disordered" evidence="5">
    <location>
        <begin position="499"/>
        <end position="518"/>
    </location>
</feature>
<protein>
    <submittedName>
        <fullName evidence="8">Probable pre-mRNA splicing factor ATP-dependent RNA helicase PRP16</fullName>
    </submittedName>
</protein>
<dbReference type="InterPro" id="IPR014001">
    <property type="entry name" value="Helicase_ATP-bd"/>
</dbReference>
<evidence type="ECO:0000256" key="3">
    <source>
        <dbReference type="ARBA" id="ARBA00022806"/>
    </source>
</evidence>
<dbReference type="GeneID" id="16996377"/>
<sequence>MWAGACAQDSAVELENDSGVSPDAAGPALCALLERHPVVILVAETGTGKSTKVPAFLWKQGGFNWIACTQPRRLAAMALASRVATELGVKLGCEVGYSVRFADQTTPGLTHIKYVTDGWMLRAFVRDPLASAYDLVMVDDAHERSLATDLLLALFRRLLWQQDATANPTSNNPRKLPRLVVSSATLNADQFSAFFGGAPVLRIVGRRYPVRIAYAISMPEDYVLAAVSQVMQVFGEWCESKHNQRDRIVDGMDVLVFLTGQEEIERAAQLMKHQAQQTLACSPATTMTTTSKIHRSGGASDASATNKSSCSDEGTSMKQPGLGVDSLNRAATQPRVLTVALYGALPSSEQVRICCERPPPGTLRVILATNVAETSLTLPNVRVVIDSGYVKQRIYDHLEVVPASQAAAEQRAGRAGRSSPGVCYRLYTREFYSEQMAPELIPEIKRVDLSDAFLLLKRMGIDRLDEIVWLDPPDTANVRRSLRLLRRLGALTTVAEAETEAAAERTGSQDTENSAVAPPAALSERKLQSCSSAREVLSVPLGQRMADMPLEARLARALLAAEELGCTRELLSAVAILSTGYPLLTRRGLAEAVPRFCRTKPNQLRDPLAYNDFLLFARVFDAWKAASDATLWCYRLGISERVLRLAESICKQLSVYLRQPLASRPEALAAALYTAFADQTARLTSRGTYVHERPDDDDNPVVVQTAAVASEQRCRLQRTPLRLHPSSCVHGREWAPPRLLFYELLIAKQPFMRCVCALTASDCMPQQSASVSQQPQSRAATAHAPLSPQAPQRSSSERRARWSGAALEAVPTRSAVEARSVRKRSRWDKVN</sequence>
<dbReference type="GO" id="GO:0005524">
    <property type="term" value="F:ATP binding"/>
    <property type="evidence" value="ECO:0007669"/>
    <property type="project" value="UniProtKB-KW"/>
</dbReference>